<proteinExistence type="predicted"/>
<evidence type="ECO:0000313" key="1">
    <source>
        <dbReference type="EMBL" id="JAE12002.1"/>
    </source>
</evidence>
<reference evidence="1" key="1">
    <citation type="submission" date="2014-09" db="EMBL/GenBank/DDBJ databases">
        <authorList>
            <person name="Magalhaes I.L.F."/>
            <person name="Oliveira U."/>
            <person name="Santos F.R."/>
            <person name="Vidigal T.H.D.A."/>
            <person name="Brescovit A.D."/>
            <person name="Santos A.J."/>
        </authorList>
    </citation>
    <scope>NUCLEOTIDE SEQUENCE</scope>
    <source>
        <tissue evidence="1">Shoot tissue taken approximately 20 cm above the soil surface</tissue>
    </source>
</reference>
<protein>
    <submittedName>
        <fullName evidence="1">Uncharacterized protein</fullName>
    </submittedName>
</protein>
<reference evidence="1" key="2">
    <citation type="journal article" date="2015" name="Data Brief">
        <title>Shoot transcriptome of the giant reed, Arundo donax.</title>
        <authorList>
            <person name="Barrero R.A."/>
            <person name="Guerrero F.D."/>
            <person name="Moolhuijzen P."/>
            <person name="Goolsby J.A."/>
            <person name="Tidwell J."/>
            <person name="Bellgard S.E."/>
            <person name="Bellgard M.I."/>
        </authorList>
    </citation>
    <scope>NUCLEOTIDE SEQUENCE</scope>
    <source>
        <tissue evidence="1">Shoot tissue taken approximately 20 cm above the soil surface</tissue>
    </source>
</reference>
<name>A0A0A9FI43_ARUDO</name>
<organism evidence="1">
    <name type="scientific">Arundo donax</name>
    <name type="common">Giant reed</name>
    <name type="synonym">Donax arundinaceus</name>
    <dbReference type="NCBI Taxonomy" id="35708"/>
    <lineage>
        <taxon>Eukaryota</taxon>
        <taxon>Viridiplantae</taxon>
        <taxon>Streptophyta</taxon>
        <taxon>Embryophyta</taxon>
        <taxon>Tracheophyta</taxon>
        <taxon>Spermatophyta</taxon>
        <taxon>Magnoliopsida</taxon>
        <taxon>Liliopsida</taxon>
        <taxon>Poales</taxon>
        <taxon>Poaceae</taxon>
        <taxon>PACMAD clade</taxon>
        <taxon>Arundinoideae</taxon>
        <taxon>Arundineae</taxon>
        <taxon>Arundo</taxon>
    </lineage>
</organism>
<dbReference type="AlphaFoldDB" id="A0A0A9FI43"/>
<sequence length="89" mass="10365">MLLLNQKTGKGLDSLEVNASLGKLLCPKTLQLYPHFVFVLRLRKWLLLTATEEDFVYLLRLFFYGVPPTIFTSYCYMENIENLFQKGAK</sequence>
<dbReference type="EMBL" id="GBRH01185894">
    <property type="protein sequence ID" value="JAE12002.1"/>
    <property type="molecule type" value="Transcribed_RNA"/>
</dbReference>
<accession>A0A0A9FI43</accession>